<dbReference type="EMBL" id="JAARUV010000004">
    <property type="protein sequence ID" value="MBC1779666.1"/>
    <property type="molecule type" value="Genomic_DNA"/>
</dbReference>
<evidence type="ECO:0000256" key="1">
    <source>
        <dbReference type="SAM" id="Phobius"/>
    </source>
</evidence>
<evidence type="ECO:0000313" key="3">
    <source>
        <dbReference type="EMBL" id="MBC2002485.1"/>
    </source>
</evidence>
<dbReference type="EMBL" id="JAARWW010000001">
    <property type="protein sequence ID" value="MBC2002485.1"/>
    <property type="molecule type" value="Genomic_DNA"/>
</dbReference>
<feature type="transmembrane region" description="Helical" evidence="1">
    <location>
        <begin position="96"/>
        <end position="113"/>
    </location>
</feature>
<evidence type="ECO:0000313" key="4">
    <source>
        <dbReference type="Proteomes" id="UP000546806"/>
    </source>
</evidence>
<comment type="caution">
    <text evidence="2">The sequence shown here is derived from an EMBL/GenBank/DDBJ whole genome shotgun (WGS) entry which is preliminary data.</text>
</comment>
<keyword evidence="1" id="KW-0812">Transmembrane</keyword>
<dbReference type="Proteomes" id="UP000546806">
    <property type="component" value="Unassembled WGS sequence"/>
</dbReference>
<dbReference type="AlphaFoldDB" id="A0A7X1CJ43"/>
<feature type="transmembrane region" description="Helical" evidence="1">
    <location>
        <begin position="70"/>
        <end position="90"/>
    </location>
</feature>
<organism evidence="2 5">
    <name type="scientific">Listeria booriae</name>
    <dbReference type="NCBI Taxonomy" id="1552123"/>
    <lineage>
        <taxon>Bacteria</taxon>
        <taxon>Bacillati</taxon>
        <taxon>Bacillota</taxon>
        <taxon>Bacilli</taxon>
        <taxon>Bacillales</taxon>
        <taxon>Listeriaceae</taxon>
        <taxon>Listeria</taxon>
    </lineage>
</organism>
<dbReference type="RefSeq" id="WP_185495383.1">
    <property type="nucleotide sequence ID" value="NZ_JAARUV010000004.1"/>
</dbReference>
<evidence type="ECO:0000313" key="2">
    <source>
        <dbReference type="EMBL" id="MBC1779666.1"/>
    </source>
</evidence>
<feature type="transmembrane region" description="Helical" evidence="1">
    <location>
        <begin position="7"/>
        <end position="27"/>
    </location>
</feature>
<dbReference type="Proteomes" id="UP000547643">
    <property type="component" value="Unassembled WGS sequence"/>
</dbReference>
<keyword evidence="1" id="KW-1133">Transmembrane helix</keyword>
<gene>
    <name evidence="2" type="ORF">HCA46_12555</name>
    <name evidence="3" type="ORF">HCA78_01810</name>
</gene>
<evidence type="ECO:0000313" key="5">
    <source>
        <dbReference type="Proteomes" id="UP000547643"/>
    </source>
</evidence>
<reference evidence="4 5" key="1">
    <citation type="submission" date="2020-03" db="EMBL/GenBank/DDBJ databases">
        <title>Soil Listeria distribution.</title>
        <authorList>
            <person name="Liao J."/>
            <person name="Wiedmann M."/>
        </authorList>
    </citation>
    <scope>NUCLEOTIDE SEQUENCE [LARGE SCALE GENOMIC DNA]</scope>
    <source>
        <strain evidence="3 4">FSL L7-0435</strain>
        <strain evidence="2 5">FSL L7-1017</strain>
    </source>
</reference>
<protein>
    <submittedName>
        <fullName evidence="2">Uncharacterized protein</fullName>
    </submittedName>
</protein>
<sequence>MLLTARILVRIVCVVEFIFAFIAFIASFMGDGTQQEASIIGLIGLGLVIHGISGLVVASFMTWYISAKQIIFLILSGILLLCANLIEGVYVNPTVGFLYIFAGIISVLYNLKAQQDEGEEKARQDKLNKEMNE</sequence>
<name>A0A7X1CJ43_9LIST</name>
<feature type="transmembrane region" description="Helical" evidence="1">
    <location>
        <begin position="39"/>
        <end position="63"/>
    </location>
</feature>
<keyword evidence="1" id="KW-0472">Membrane</keyword>
<proteinExistence type="predicted"/>
<accession>A0A7X1CJ43</accession>